<evidence type="ECO:0000313" key="18">
    <source>
        <dbReference type="Proteomes" id="UP000015105"/>
    </source>
</evidence>
<evidence type="ECO:0000256" key="9">
    <source>
        <dbReference type="ARBA" id="ARBA00022967"/>
    </source>
</evidence>
<dbReference type="PANTHER" id="PTHR36900:SF1">
    <property type="entry name" value="NAD(P)H-QUINONE OXIDOREDUCTASE SUBUNIT M, CHLOROPLASTIC"/>
    <property type="match status" value="1"/>
</dbReference>
<dbReference type="Proteomes" id="UP000015105">
    <property type="component" value="Chromosome 2D"/>
</dbReference>
<comment type="subunit">
    <text evidence="4">Part of the chloroplast NDH complex, composed of a mixture of chloroplast and nucleus encoded subunits. Component of the NDH subcomplex A, at least composed of ndhH, ndhI, ndhJ, ndhK, ndhL, ndhM, ndhN and ndhO.</text>
</comment>
<reference evidence="18" key="2">
    <citation type="journal article" date="2017" name="Nat. Plants">
        <title>The Aegilops tauschii genome reveals multiple impacts of transposons.</title>
        <authorList>
            <person name="Zhao G."/>
            <person name="Zou C."/>
            <person name="Li K."/>
            <person name="Wang K."/>
            <person name="Li T."/>
            <person name="Gao L."/>
            <person name="Zhang X."/>
            <person name="Wang H."/>
            <person name="Yang Z."/>
            <person name="Liu X."/>
            <person name="Jiang W."/>
            <person name="Mao L."/>
            <person name="Kong X."/>
            <person name="Jiao Y."/>
            <person name="Jia J."/>
        </authorList>
    </citation>
    <scope>NUCLEOTIDE SEQUENCE [LARGE SCALE GENOMIC DNA]</scope>
    <source>
        <strain evidence="18">cv. AL8/78</strain>
    </source>
</reference>
<evidence type="ECO:0000256" key="2">
    <source>
        <dbReference type="ARBA" id="ARBA00004185"/>
    </source>
</evidence>
<protein>
    <recommendedName>
        <fullName evidence="5">NAD(P)H-quinone oxidoreductase subunit M, chloroplastic</fullName>
    </recommendedName>
    <alternativeName>
        <fullName evidence="13">NAD(P)H dehydrogenase subunit M</fullName>
    </alternativeName>
    <alternativeName>
        <fullName evidence="12">NADH-plastoquinone oxidoreductase subunit M</fullName>
    </alternativeName>
</protein>
<keyword evidence="10" id="KW-0520">NAD</keyword>
<comment type="catalytic activity">
    <reaction evidence="15">
        <text>a plastoquinone + NADH + (n+1) H(+)(in) = a plastoquinol + NAD(+) + n H(+)(out)</text>
        <dbReference type="Rhea" id="RHEA:42608"/>
        <dbReference type="Rhea" id="RHEA-COMP:9561"/>
        <dbReference type="Rhea" id="RHEA-COMP:9562"/>
        <dbReference type="ChEBI" id="CHEBI:15378"/>
        <dbReference type="ChEBI" id="CHEBI:17757"/>
        <dbReference type="ChEBI" id="CHEBI:57540"/>
        <dbReference type="ChEBI" id="CHEBI:57945"/>
        <dbReference type="ChEBI" id="CHEBI:62192"/>
    </reaction>
</comment>
<dbReference type="Pfam" id="PF10664">
    <property type="entry name" value="NdhM"/>
    <property type="match status" value="1"/>
</dbReference>
<reference evidence="17" key="3">
    <citation type="journal article" date="2017" name="Nature">
        <title>Genome sequence of the progenitor of the wheat D genome Aegilops tauschii.</title>
        <authorList>
            <person name="Luo M.C."/>
            <person name="Gu Y.Q."/>
            <person name="Puiu D."/>
            <person name="Wang H."/>
            <person name="Twardziok S.O."/>
            <person name="Deal K.R."/>
            <person name="Huo N."/>
            <person name="Zhu T."/>
            <person name="Wang L."/>
            <person name="Wang Y."/>
            <person name="McGuire P.E."/>
            <person name="Liu S."/>
            <person name="Long H."/>
            <person name="Ramasamy R.K."/>
            <person name="Rodriguez J.C."/>
            <person name="Van S.L."/>
            <person name="Yuan L."/>
            <person name="Wang Z."/>
            <person name="Xia Z."/>
            <person name="Xiao L."/>
            <person name="Anderson O.D."/>
            <person name="Ouyang S."/>
            <person name="Liang Y."/>
            <person name="Zimin A.V."/>
            <person name="Pertea G."/>
            <person name="Qi P."/>
            <person name="Bennetzen J.L."/>
            <person name="Dai X."/>
            <person name="Dawson M.W."/>
            <person name="Muller H.G."/>
            <person name="Kugler K."/>
            <person name="Rivarola-Duarte L."/>
            <person name="Spannagl M."/>
            <person name="Mayer K.F.X."/>
            <person name="Lu F.H."/>
            <person name="Bevan M.W."/>
            <person name="Leroy P."/>
            <person name="Li P."/>
            <person name="You F.M."/>
            <person name="Sun Q."/>
            <person name="Liu Z."/>
            <person name="Lyons E."/>
            <person name="Wicker T."/>
            <person name="Salzberg S.L."/>
            <person name="Devos K.M."/>
            <person name="Dvorak J."/>
        </authorList>
    </citation>
    <scope>NUCLEOTIDE SEQUENCE [LARGE SCALE GENOMIC DNA]</scope>
    <source>
        <strain evidence="17">cv. AL8/78</strain>
    </source>
</reference>
<dbReference type="GO" id="GO:0009535">
    <property type="term" value="C:chloroplast thylakoid membrane"/>
    <property type="evidence" value="ECO:0007669"/>
    <property type="project" value="UniProtKB-SubCell"/>
</dbReference>
<evidence type="ECO:0000256" key="14">
    <source>
        <dbReference type="ARBA" id="ARBA00047726"/>
    </source>
</evidence>
<evidence type="ECO:0000256" key="7">
    <source>
        <dbReference type="ARBA" id="ARBA00022857"/>
    </source>
</evidence>
<dbReference type="GO" id="GO:0048038">
    <property type="term" value="F:quinone binding"/>
    <property type="evidence" value="ECO:0007669"/>
    <property type="project" value="UniProtKB-KW"/>
</dbReference>
<feature type="region of interest" description="Disordered" evidence="16">
    <location>
        <begin position="85"/>
        <end position="147"/>
    </location>
</feature>
<evidence type="ECO:0000256" key="15">
    <source>
        <dbReference type="ARBA" id="ARBA00048026"/>
    </source>
</evidence>
<evidence type="ECO:0000256" key="12">
    <source>
        <dbReference type="ARBA" id="ARBA00029860"/>
    </source>
</evidence>
<comment type="subcellular location">
    <subcellularLocation>
        <location evidence="2">Plastid</location>
        <location evidence="2">Chloroplast thylakoid membrane</location>
        <topology evidence="2">Peripheral membrane protein</topology>
        <orientation evidence="2">Stromal side</orientation>
    </subcellularLocation>
</comment>
<evidence type="ECO:0000256" key="1">
    <source>
        <dbReference type="ARBA" id="ARBA00004059"/>
    </source>
</evidence>
<sequence length="277" mass="30940">PKGSPRKQFAPRPAASGENSPLSTHKRDGPVSCGSRARQRQIHSRPSGTRRSLPSQARNRDHQSMATAAASSFLSPAAKFALQSRCPSAKTAPRSVRFPPVRAQQEVKEEEPAATVPPLQEEQATAAAAAAKGPAQSLPRQPLAESKNMGREYGSQWLSCTTRHVRIYAAYIDPETNAFDQTQTDKLTLMLDPTEEFVWTDETCQMVYNEFQDLVDHYEGAPLSEYTLRLIGSDLEHYIRKLLYDGEIKYNMRSRVLNFSMGKPRVKFNSSQMPDVK</sequence>
<proteinExistence type="inferred from homology"/>
<keyword evidence="7" id="KW-0521">NADP</keyword>
<feature type="compositionally biased region" description="Polar residues" evidence="16">
    <location>
        <begin position="44"/>
        <end position="57"/>
    </location>
</feature>
<keyword evidence="11" id="KW-0472">Membrane</keyword>
<accession>A0A453CJ32</accession>
<dbReference type="EnsemblPlants" id="AET2Gv20863700.2">
    <property type="protein sequence ID" value="AET2Gv20863700.2"/>
    <property type="gene ID" value="AET2Gv20863700"/>
</dbReference>
<dbReference type="InterPro" id="IPR018922">
    <property type="entry name" value="NdhM"/>
</dbReference>
<dbReference type="Gramene" id="AET2Gv20863700.2">
    <property type="protein sequence ID" value="AET2Gv20863700.2"/>
    <property type="gene ID" value="AET2Gv20863700"/>
</dbReference>
<organism evidence="17 18">
    <name type="scientific">Aegilops tauschii subsp. strangulata</name>
    <name type="common">Goatgrass</name>
    <dbReference type="NCBI Taxonomy" id="200361"/>
    <lineage>
        <taxon>Eukaryota</taxon>
        <taxon>Viridiplantae</taxon>
        <taxon>Streptophyta</taxon>
        <taxon>Embryophyta</taxon>
        <taxon>Tracheophyta</taxon>
        <taxon>Spermatophyta</taxon>
        <taxon>Magnoliopsida</taxon>
        <taxon>Liliopsida</taxon>
        <taxon>Poales</taxon>
        <taxon>Poaceae</taxon>
        <taxon>BOP clade</taxon>
        <taxon>Pooideae</taxon>
        <taxon>Triticodae</taxon>
        <taxon>Triticeae</taxon>
        <taxon>Triticinae</taxon>
        <taxon>Aegilops</taxon>
    </lineage>
</organism>
<dbReference type="GO" id="GO:0016655">
    <property type="term" value="F:oxidoreductase activity, acting on NAD(P)H, quinone or similar compound as acceptor"/>
    <property type="evidence" value="ECO:0007669"/>
    <property type="project" value="InterPro"/>
</dbReference>
<evidence type="ECO:0000256" key="10">
    <source>
        <dbReference type="ARBA" id="ARBA00023027"/>
    </source>
</evidence>
<evidence type="ECO:0000256" key="6">
    <source>
        <dbReference type="ARBA" id="ARBA00022719"/>
    </source>
</evidence>
<keyword evidence="6" id="KW-0874">Quinone</keyword>
<evidence type="ECO:0000256" key="4">
    <source>
        <dbReference type="ARBA" id="ARBA00011851"/>
    </source>
</evidence>
<reference evidence="17" key="4">
    <citation type="submission" date="2019-03" db="UniProtKB">
        <authorList>
            <consortium name="EnsemblPlants"/>
        </authorList>
    </citation>
    <scope>IDENTIFICATION</scope>
</reference>
<comment type="function">
    <text evidence="1">NDH shuttles electrons from NAD(P)H:plastoquinone, via FMN and iron-sulfur (Fe-S) centers, to quinones in the photosynthetic chain and possibly in a chloroplast respiratory chain. The immediate electron acceptor for the enzyme in this species is believed to be plastoquinone. Couples the redox reaction to proton translocation, and thus conserves the redox energy in a proton gradient.</text>
</comment>
<evidence type="ECO:0000256" key="13">
    <source>
        <dbReference type="ARBA" id="ARBA00031769"/>
    </source>
</evidence>
<feature type="region of interest" description="Disordered" evidence="16">
    <location>
        <begin position="1"/>
        <end position="70"/>
    </location>
</feature>
<comment type="similarity">
    <text evidence="3">Belongs to the NDH complex subunit M family.</text>
</comment>
<keyword evidence="18" id="KW-1185">Reference proteome</keyword>
<dbReference type="AlphaFoldDB" id="A0A453CJ32"/>
<reference evidence="17" key="5">
    <citation type="journal article" date="2021" name="G3 (Bethesda)">
        <title>Aegilops tauschii genome assembly Aet v5.0 features greater sequence contiguity and improved annotation.</title>
        <authorList>
            <person name="Wang L."/>
            <person name="Zhu T."/>
            <person name="Rodriguez J.C."/>
            <person name="Deal K.R."/>
            <person name="Dubcovsky J."/>
            <person name="McGuire P.E."/>
            <person name="Lux T."/>
            <person name="Spannagl M."/>
            <person name="Mayer K.F.X."/>
            <person name="Baldrich P."/>
            <person name="Meyers B.C."/>
            <person name="Huo N."/>
            <person name="Gu Y.Q."/>
            <person name="Zhou H."/>
            <person name="Devos K.M."/>
            <person name="Bennetzen J.L."/>
            <person name="Unver T."/>
            <person name="Budak H."/>
            <person name="Gulick P.J."/>
            <person name="Galiba G."/>
            <person name="Kalapos B."/>
            <person name="Nelson D.R."/>
            <person name="Li P."/>
            <person name="You F.M."/>
            <person name="Luo M.C."/>
            <person name="Dvorak J."/>
        </authorList>
    </citation>
    <scope>NUCLEOTIDE SEQUENCE [LARGE SCALE GENOMIC DNA]</scope>
    <source>
        <strain evidence="17">cv. AL8/78</strain>
    </source>
</reference>
<comment type="catalytic activity">
    <reaction evidence="14">
        <text>a plastoquinone + NADPH + (n+1) H(+)(in) = a plastoquinol + NADP(+) + n H(+)(out)</text>
        <dbReference type="Rhea" id="RHEA:42612"/>
        <dbReference type="Rhea" id="RHEA-COMP:9561"/>
        <dbReference type="Rhea" id="RHEA-COMP:9562"/>
        <dbReference type="ChEBI" id="CHEBI:15378"/>
        <dbReference type="ChEBI" id="CHEBI:17757"/>
        <dbReference type="ChEBI" id="CHEBI:57783"/>
        <dbReference type="ChEBI" id="CHEBI:58349"/>
        <dbReference type="ChEBI" id="CHEBI:62192"/>
    </reaction>
</comment>
<evidence type="ECO:0000256" key="11">
    <source>
        <dbReference type="ARBA" id="ARBA00023136"/>
    </source>
</evidence>
<dbReference type="PANTHER" id="PTHR36900">
    <property type="entry name" value="NAD(P)H-QUINONE OXIDOREDUCTASE SUBUNIT M, CHLOROPLASTIC"/>
    <property type="match status" value="1"/>
</dbReference>
<reference evidence="18" key="1">
    <citation type="journal article" date="2014" name="Science">
        <title>Ancient hybridizations among the ancestral genomes of bread wheat.</title>
        <authorList>
            <consortium name="International Wheat Genome Sequencing Consortium,"/>
            <person name="Marcussen T."/>
            <person name="Sandve S.R."/>
            <person name="Heier L."/>
            <person name="Spannagl M."/>
            <person name="Pfeifer M."/>
            <person name="Jakobsen K.S."/>
            <person name="Wulff B.B."/>
            <person name="Steuernagel B."/>
            <person name="Mayer K.F."/>
            <person name="Olsen O.A."/>
        </authorList>
    </citation>
    <scope>NUCLEOTIDE SEQUENCE [LARGE SCALE GENOMIC DNA]</scope>
    <source>
        <strain evidence="18">cv. AL8/78</strain>
    </source>
</reference>
<keyword evidence="8" id="KW-0618">Plastoquinone</keyword>
<dbReference type="STRING" id="200361.A0A453CJ32"/>
<name>A0A453CJ32_AEGTS</name>
<evidence type="ECO:0000256" key="8">
    <source>
        <dbReference type="ARBA" id="ARBA00022957"/>
    </source>
</evidence>
<evidence type="ECO:0000313" key="17">
    <source>
        <dbReference type="EnsemblPlants" id="AET2Gv20863700.2"/>
    </source>
</evidence>
<evidence type="ECO:0000256" key="16">
    <source>
        <dbReference type="SAM" id="MobiDB-lite"/>
    </source>
</evidence>
<keyword evidence="9" id="KW-1278">Translocase</keyword>
<evidence type="ECO:0000256" key="3">
    <source>
        <dbReference type="ARBA" id="ARBA00009484"/>
    </source>
</evidence>
<evidence type="ECO:0000256" key="5">
    <source>
        <dbReference type="ARBA" id="ARBA00017454"/>
    </source>
</evidence>